<dbReference type="SUPFAM" id="SSF50129">
    <property type="entry name" value="GroES-like"/>
    <property type="match status" value="1"/>
</dbReference>
<dbReference type="PANTHER" id="PTHR11695">
    <property type="entry name" value="ALCOHOL DEHYDROGENASE RELATED"/>
    <property type="match status" value="1"/>
</dbReference>
<dbReference type="Gene3D" id="3.90.180.10">
    <property type="entry name" value="Medium-chain alcohol dehydrogenases, catalytic domain"/>
    <property type="match status" value="1"/>
</dbReference>
<dbReference type="Pfam" id="PF08240">
    <property type="entry name" value="ADH_N"/>
    <property type="match status" value="1"/>
</dbReference>
<evidence type="ECO:0000313" key="2">
    <source>
        <dbReference type="EMBL" id="KAF6764760.1"/>
    </source>
</evidence>
<dbReference type="CDD" id="cd08267">
    <property type="entry name" value="MDR1"/>
    <property type="match status" value="1"/>
</dbReference>
<dbReference type="OrthoDB" id="3509362at2759"/>
<dbReference type="InterPro" id="IPR020843">
    <property type="entry name" value="ER"/>
</dbReference>
<dbReference type="AlphaFoldDB" id="A0A8H6IFN5"/>
<name>A0A8H6IFN5_9AGAR</name>
<gene>
    <name evidence="2" type="ORF">DFP72DRAFT_322182</name>
</gene>
<dbReference type="SUPFAM" id="SSF51735">
    <property type="entry name" value="NAD(P)-binding Rossmann-fold domains"/>
    <property type="match status" value="1"/>
</dbReference>
<dbReference type="InterPro" id="IPR011032">
    <property type="entry name" value="GroES-like_sf"/>
</dbReference>
<accession>A0A8H6IFN5</accession>
<proteinExistence type="predicted"/>
<dbReference type="InterPro" id="IPR036291">
    <property type="entry name" value="NAD(P)-bd_dom_sf"/>
</dbReference>
<comment type="caution">
    <text evidence="2">The sequence shown here is derived from an EMBL/GenBank/DDBJ whole genome shotgun (WGS) entry which is preliminary data.</text>
</comment>
<keyword evidence="3" id="KW-1185">Reference proteome</keyword>
<dbReference type="Pfam" id="PF13602">
    <property type="entry name" value="ADH_zinc_N_2"/>
    <property type="match status" value="1"/>
</dbReference>
<dbReference type="SMART" id="SM00829">
    <property type="entry name" value="PKS_ER"/>
    <property type="match status" value="1"/>
</dbReference>
<dbReference type="EMBL" id="JACGCI010000003">
    <property type="protein sequence ID" value="KAF6764760.1"/>
    <property type="molecule type" value="Genomic_DNA"/>
</dbReference>
<dbReference type="GO" id="GO:0005739">
    <property type="term" value="C:mitochondrion"/>
    <property type="evidence" value="ECO:0007669"/>
    <property type="project" value="TreeGrafter"/>
</dbReference>
<dbReference type="InterPro" id="IPR013154">
    <property type="entry name" value="ADH-like_N"/>
</dbReference>
<feature type="domain" description="Enoyl reductase (ER)" evidence="1">
    <location>
        <begin position="22"/>
        <end position="348"/>
    </location>
</feature>
<dbReference type="Gene3D" id="3.40.50.720">
    <property type="entry name" value="NAD(P)-binding Rossmann-like Domain"/>
    <property type="match status" value="1"/>
</dbReference>
<dbReference type="Proteomes" id="UP000521943">
    <property type="component" value="Unassembled WGS sequence"/>
</dbReference>
<dbReference type="InterPro" id="IPR050700">
    <property type="entry name" value="YIM1/Zinc_Alcohol_DH_Fams"/>
</dbReference>
<protein>
    <recommendedName>
        <fullName evidence="1">Enoyl reductase (ER) domain-containing protein</fullName>
    </recommendedName>
</protein>
<dbReference type="PANTHER" id="PTHR11695:SF294">
    <property type="entry name" value="RETICULON-4-INTERACTING PROTEIN 1, MITOCHONDRIAL"/>
    <property type="match status" value="1"/>
</dbReference>
<organism evidence="2 3">
    <name type="scientific">Ephemerocybe angulata</name>
    <dbReference type="NCBI Taxonomy" id="980116"/>
    <lineage>
        <taxon>Eukaryota</taxon>
        <taxon>Fungi</taxon>
        <taxon>Dikarya</taxon>
        <taxon>Basidiomycota</taxon>
        <taxon>Agaricomycotina</taxon>
        <taxon>Agaricomycetes</taxon>
        <taxon>Agaricomycetidae</taxon>
        <taxon>Agaricales</taxon>
        <taxon>Agaricineae</taxon>
        <taxon>Psathyrellaceae</taxon>
        <taxon>Ephemerocybe</taxon>
    </lineage>
</organism>
<dbReference type="GO" id="GO:0016491">
    <property type="term" value="F:oxidoreductase activity"/>
    <property type="evidence" value="ECO:0007669"/>
    <property type="project" value="InterPro"/>
</dbReference>
<evidence type="ECO:0000313" key="3">
    <source>
        <dbReference type="Proteomes" id="UP000521943"/>
    </source>
</evidence>
<evidence type="ECO:0000259" key="1">
    <source>
        <dbReference type="SMART" id="SM00829"/>
    </source>
</evidence>
<reference evidence="2 3" key="1">
    <citation type="submission" date="2020-07" db="EMBL/GenBank/DDBJ databases">
        <title>Comparative genomics of pyrophilous fungi reveals a link between fire events and developmental genes.</title>
        <authorList>
            <consortium name="DOE Joint Genome Institute"/>
            <person name="Steindorff A.S."/>
            <person name="Carver A."/>
            <person name="Calhoun S."/>
            <person name="Stillman K."/>
            <person name="Liu H."/>
            <person name="Lipzen A."/>
            <person name="Pangilinan J."/>
            <person name="Labutti K."/>
            <person name="Bruns T.D."/>
            <person name="Grigoriev I.V."/>
        </authorList>
    </citation>
    <scope>NUCLEOTIDE SEQUENCE [LARGE SCALE GENOMIC DNA]</scope>
    <source>
        <strain evidence="2 3">CBS 144469</strain>
    </source>
</reference>
<sequence length="361" mass="39378">MATSIPETQNAWVSTKKAYPPSQSLQLRTDWPVKKILKTGEVTVKVHAAGLNPLAWKLMRYLPSWIVKRPWVPESDFSGVVVAAEKSAVLREGDEVYGWIVPGVAFSSKQGALSEYITLPATYLVKRPANISAIEAAGITVTAMFAQLALNEANLSANQTIFINGGSTAVGAWTIQLAKLRGAKVVVSCSKKNEEYVKGLGADEVIDYTSVGPFHTYLAQNPPPTKFHVILDAIGLFDSSLYTKSSTYLHRHGVYLTVGPMPHEFSWGVVPQLLKWTALLSLPWWLTGVRSKAKNVMAANKVEDMEILRGYLEEGMIKPTVDSVYEFADAAEAYDKLVTGRARGKIIVNVSLPPDAGKASV</sequence>